<protein>
    <submittedName>
        <fullName evidence="2">Uncharacterized protein</fullName>
    </submittedName>
</protein>
<evidence type="ECO:0000313" key="3">
    <source>
        <dbReference type="Proteomes" id="UP000240530"/>
    </source>
</evidence>
<organism evidence="2 3">
    <name type="scientific">Photobacterium leiognathi subsp. mandapamensis</name>
    <name type="common">Photobacterium mandapamensis</name>
    <dbReference type="NCBI Taxonomy" id="48408"/>
    <lineage>
        <taxon>Bacteria</taxon>
        <taxon>Pseudomonadati</taxon>
        <taxon>Pseudomonadota</taxon>
        <taxon>Gammaproteobacteria</taxon>
        <taxon>Vibrionales</taxon>
        <taxon>Vibrionaceae</taxon>
        <taxon>Photobacterium</taxon>
    </lineage>
</organism>
<keyword evidence="1" id="KW-0812">Transmembrane</keyword>
<feature type="transmembrane region" description="Helical" evidence="1">
    <location>
        <begin position="155"/>
        <end position="176"/>
    </location>
</feature>
<evidence type="ECO:0000256" key="1">
    <source>
        <dbReference type="SAM" id="Phobius"/>
    </source>
</evidence>
<dbReference type="EMBL" id="PYNS01000012">
    <property type="protein sequence ID" value="PSV10402.1"/>
    <property type="molecule type" value="Genomic_DNA"/>
</dbReference>
<keyword evidence="1" id="KW-0472">Membrane</keyword>
<dbReference type="RefSeq" id="WP_045062508.1">
    <property type="nucleotide sequence ID" value="NZ_JAWQGC010000001.1"/>
</dbReference>
<accession>A0A2T3KUE0</accession>
<reference evidence="2 3" key="1">
    <citation type="submission" date="2018-03" db="EMBL/GenBank/DDBJ databases">
        <title>Whole genome sequencing of Histamine producing bacteria.</title>
        <authorList>
            <person name="Butler K."/>
        </authorList>
    </citation>
    <scope>NUCLEOTIDE SEQUENCE [LARGE SCALE GENOMIC DNA]</scope>
    <source>
        <strain evidence="2 3">Res.4.1</strain>
    </source>
</reference>
<comment type="caution">
    <text evidence="2">The sequence shown here is derived from an EMBL/GenBank/DDBJ whole genome shotgun (WGS) entry which is preliminary data.</text>
</comment>
<feature type="transmembrane region" description="Helical" evidence="1">
    <location>
        <begin position="24"/>
        <end position="42"/>
    </location>
</feature>
<name>A0A2T3KUE0_PHOLD</name>
<dbReference type="AlphaFoldDB" id="A0A2T3KUE0"/>
<keyword evidence="1" id="KW-1133">Transmembrane helix</keyword>
<dbReference type="Proteomes" id="UP000240530">
    <property type="component" value="Unassembled WGS sequence"/>
</dbReference>
<proteinExistence type="predicted"/>
<gene>
    <name evidence="2" type="ORF">C0W93_11805</name>
</gene>
<sequence length="185" mass="21093">MDESKPTSSTAKSFPSLLESVVDMKFLILLFCFVVYVDLWLVANHLDPRDMSIIDAYSALLSIPIFQVFLFLGSYSLLMIVGIPIIRSGILLFRLHVLDSYTINNLTKEESKLSDWAMGFVCFSSYSVIDSLFMSSDKYKGLVYYIFSFNSSHGILNLLFKASIVIFWFYCLSLALKADDFELED</sequence>
<evidence type="ECO:0000313" key="2">
    <source>
        <dbReference type="EMBL" id="PSV10402.1"/>
    </source>
</evidence>